<sequence>MDDTFILCDNGSDRSTIITEFNEVHSAMKFTCEEESQDRIAFLDVLLTRKPDGSIKRNLHSQSTWTGKYTHFHSFVPIKYKRNLVKTLSHRVRAICSKEVIEDELSIVYDTSIENGYPEKLMKKHMTKKTEKDYSLPVKKASLYTTKIHGRYTKRDNFEEIEKFSSKNLKCCKLHVLFSVRPMEIS</sequence>
<dbReference type="Proteomes" id="UP000050795">
    <property type="component" value="Unassembled WGS sequence"/>
</dbReference>
<feature type="domain" description="Helix-turn-helix" evidence="1">
    <location>
        <begin position="69"/>
        <end position="126"/>
    </location>
</feature>
<dbReference type="Pfam" id="PF26215">
    <property type="entry name" value="HTH_animal"/>
    <property type="match status" value="1"/>
</dbReference>
<protein>
    <recommendedName>
        <fullName evidence="1">Helix-turn-helix domain-containing protein</fullName>
    </recommendedName>
</protein>
<keyword evidence="2" id="KW-1185">Reference proteome</keyword>
<evidence type="ECO:0000313" key="3">
    <source>
        <dbReference type="WBParaSite" id="TREG1_59080.1"/>
    </source>
</evidence>
<name>A0AA85K3M1_TRIRE</name>
<reference evidence="3" key="2">
    <citation type="submission" date="2023-11" db="UniProtKB">
        <authorList>
            <consortium name="WormBaseParasite"/>
        </authorList>
    </citation>
    <scope>IDENTIFICATION</scope>
</reference>
<dbReference type="PANTHER" id="PTHR21301:SF10">
    <property type="entry name" value="REVERSE TRANSCRIPTASE DOMAIN-CONTAINING PROTEIN"/>
    <property type="match status" value="1"/>
</dbReference>
<organism evidence="2 3">
    <name type="scientific">Trichobilharzia regenti</name>
    <name type="common">Nasal bird schistosome</name>
    <dbReference type="NCBI Taxonomy" id="157069"/>
    <lineage>
        <taxon>Eukaryota</taxon>
        <taxon>Metazoa</taxon>
        <taxon>Spiralia</taxon>
        <taxon>Lophotrochozoa</taxon>
        <taxon>Platyhelminthes</taxon>
        <taxon>Trematoda</taxon>
        <taxon>Digenea</taxon>
        <taxon>Strigeidida</taxon>
        <taxon>Schistosomatoidea</taxon>
        <taxon>Schistosomatidae</taxon>
        <taxon>Trichobilharzia</taxon>
    </lineage>
</organism>
<dbReference type="WBParaSite" id="TREG1_59080.1">
    <property type="protein sequence ID" value="TREG1_59080.1"/>
    <property type="gene ID" value="TREG1_59080"/>
</dbReference>
<reference evidence="2" key="1">
    <citation type="submission" date="2022-06" db="EMBL/GenBank/DDBJ databases">
        <authorList>
            <person name="Berger JAMES D."/>
            <person name="Berger JAMES D."/>
        </authorList>
    </citation>
    <scope>NUCLEOTIDE SEQUENCE [LARGE SCALE GENOMIC DNA]</scope>
</reference>
<dbReference type="InterPro" id="IPR058912">
    <property type="entry name" value="HTH_animal"/>
</dbReference>
<accession>A0AA85K3M1</accession>
<evidence type="ECO:0000259" key="1">
    <source>
        <dbReference type="Pfam" id="PF26215"/>
    </source>
</evidence>
<dbReference type="AlphaFoldDB" id="A0AA85K3M1"/>
<evidence type="ECO:0000313" key="2">
    <source>
        <dbReference type="Proteomes" id="UP000050795"/>
    </source>
</evidence>
<dbReference type="PANTHER" id="PTHR21301">
    <property type="entry name" value="REVERSE TRANSCRIPTASE"/>
    <property type="match status" value="1"/>
</dbReference>
<proteinExistence type="predicted"/>